<comment type="similarity">
    <text evidence="2">Belongs to the class-V pyridoxal-phosphate-dependent aminotransferase family. Csd subfamily.</text>
</comment>
<proteinExistence type="inferred from homology"/>
<dbReference type="STRING" id="467210.HMPREF1866_02798"/>
<dbReference type="InterPro" id="IPR015424">
    <property type="entry name" value="PyrdxlP-dep_Trfase"/>
</dbReference>
<dbReference type="InterPro" id="IPR000192">
    <property type="entry name" value="Aminotrans_V_dom"/>
</dbReference>
<dbReference type="OrthoDB" id="9804366at2"/>
<keyword evidence="9" id="KW-1185">Reference proteome</keyword>
<dbReference type="Gene3D" id="3.90.1150.10">
    <property type="entry name" value="Aspartate Aminotransferase, domain 1"/>
    <property type="match status" value="1"/>
</dbReference>
<protein>
    <recommendedName>
        <fullName evidence="3">cysteine desulfurase</fullName>
        <ecNumber evidence="3">2.8.1.7</ecNumber>
    </recommendedName>
</protein>
<name>A0A133ZBR5_9FIRM</name>
<dbReference type="SUPFAM" id="SSF53383">
    <property type="entry name" value="PLP-dependent transferases"/>
    <property type="match status" value="1"/>
</dbReference>
<evidence type="ECO:0000256" key="3">
    <source>
        <dbReference type="ARBA" id="ARBA00012239"/>
    </source>
</evidence>
<dbReference type="PATRIC" id="fig|467210.3.peg.2775"/>
<accession>A0A133ZBR5</accession>
<gene>
    <name evidence="8" type="ORF">HMPREF1866_02798</name>
</gene>
<dbReference type="PANTHER" id="PTHR43586">
    <property type="entry name" value="CYSTEINE DESULFURASE"/>
    <property type="match status" value="1"/>
</dbReference>
<dbReference type="EMBL" id="LSDA01000145">
    <property type="protein sequence ID" value="KXB52880.1"/>
    <property type="molecule type" value="Genomic_DNA"/>
</dbReference>
<comment type="cofactor">
    <cofactor evidence="1">
        <name>pyridoxal 5'-phosphate</name>
        <dbReference type="ChEBI" id="CHEBI:597326"/>
    </cofactor>
</comment>
<evidence type="ECO:0000256" key="2">
    <source>
        <dbReference type="ARBA" id="ARBA00010447"/>
    </source>
</evidence>
<evidence type="ECO:0000256" key="4">
    <source>
        <dbReference type="ARBA" id="ARBA00022679"/>
    </source>
</evidence>
<evidence type="ECO:0000313" key="9">
    <source>
        <dbReference type="Proteomes" id="UP000070394"/>
    </source>
</evidence>
<evidence type="ECO:0000256" key="5">
    <source>
        <dbReference type="ARBA" id="ARBA00022898"/>
    </source>
</evidence>
<dbReference type="PIRSF" id="PIRSF005572">
    <property type="entry name" value="NifS"/>
    <property type="match status" value="1"/>
</dbReference>
<dbReference type="CDD" id="cd06453">
    <property type="entry name" value="SufS_like"/>
    <property type="match status" value="1"/>
</dbReference>
<dbReference type="InterPro" id="IPR010970">
    <property type="entry name" value="Cys_dSase_SufS"/>
</dbReference>
<sequence length="405" mass="44359">MSKSVYRADFPLLDSSDVIYMDNAATSQRPQAVLDAMNEFYKHHNANPLRGVYKLSVEATEDYENARAKVAKFIGAAGSEEIIFTRNATESLNLVAYSYGLNNIKAGDEIVVSILEHHSNMLPWQMVAKATGAKLVFLECEEDGEITKAEIDSKINENTKIVACTQISNVLGIPTPIEYIIEKAHSVGAVAVVDGAQSIPHKKIDVRALDADFFAFSGHKLCGPMGIGVLYGKKELLDAMPPFLSGGEMIEYVTRDSATYAELPHKFEAGTVNAEGAVGLAAAIDYIESIGYEKIESIERELSEYAMEVLSKNKYVRILGSKDPKKHSGIINFILEGVHPHDVSTILDSKGIAVRAGHHCAQPLLQHLKINSTTRASLSFYNTKEEIDSLSAALSDIRKEMGYDE</sequence>
<dbReference type="NCBIfam" id="TIGR01979">
    <property type="entry name" value="sufS"/>
    <property type="match status" value="1"/>
</dbReference>
<feature type="domain" description="Aminotransferase class V" evidence="7">
    <location>
        <begin position="19"/>
        <end position="390"/>
    </location>
</feature>
<keyword evidence="4" id="KW-0808">Transferase</keyword>
<comment type="catalytic activity">
    <reaction evidence="6">
        <text>(sulfur carrier)-H + L-cysteine = (sulfur carrier)-SH + L-alanine</text>
        <dbReference type="Rhea" id="RHEA:43892"/>
        <dbReference type="Rhea" id="RHEA-COMP:14737"/>
        <dbReference type="Rhea" id="RHEA-COMP:14739"/>
        <dbReference type="ChEBI" id="CHEBI:29917"/>
        <dbReference type="ChEBI" id="CHEBI:35235"/>
        <dbReference type="ChEBI" id="CHEBI:57972"/>
        <dbReference type="ChEBI" id="CHEBI:64428"/>
        <dbReference type="EC" id="2.8.1.7"/>
    </reaction>
</comment>
<dbReference type="GO" id="GO:0030170">
    <property type="term" value="F:pyridoxal phosphate binding"/>
    <property type="evidence" value="ECO:0007669"/>
    <property type="project" value="InterPro"/>
</dbReference>
<dbReference type="AlphaFoldDB" id="A0A133ZBR5"/>
<keyword evidence="5" id="KW-0663">Pyridoxal phosphate</keyword>
<dbReference type="Pfam" id="PF00266">
    <property type="entry name" value="Aminotran_5"/>
    <property type="match status" value="1"/>
</dbReference>
<dbReference type="GO" id="GO:0006534">
    <property type="term" value="P:cysteine metabolic process"/>
    <property type="evidence" value="ECO:0007669"/>
    <property type="project" value="InterPro"/>
</dbReference>
<evidence type="ECO:0000256" key="6">
    <source>
        <dbReference type="ARBA" id="ARBA00050776"/>
    </source>
</evidence>
<dbReference type="InterPro" id="IPR016454">
    <property type="entry name" value="Cysteine_dSase"/>
</dbReference>
<dbReference type="InterPro" id="IPR015422">
    <property type="entry name" value="PyrdxlP-dep_Trfase_small"/>
</dbReference>
<dbReference type="InterPro" id="IPR015421">
    <property type="entry name" value="PyrdxlP-dep_Trfase_major"/>
</dbReference>
<dbReference type="RefSeq" id="WP_060932351.1">
    <property type="nucleotide sequence ID" value="NZ_KQ959850.1"/>
</dbReference>
<dbReference type="PANTHER" id="PTHR43586:SF8">
    <property type="entry name" value="CYSTEINE DESULFURASE 1, CHLOROPLASTIC"/>
    <property type="match status" value="1"/>
</dbReference>
<dbReference type="GO" id="GO:0031071">
    <property type="term" value="F:cysteine desulfurase activity"/>
    <property type="evidence" value="ECO:0007669"/>
    <property type="project" value="UniProtKB-EC"/>
</dbReference>
<evidence type="ECO:0000313" key="8">
    <source>
        <dbReference type="EMBL" id="KXB52880.1"/>
    </source>
</evidence>
<organism evidence="8 9">
    <name type="scientific">Lachnoanaerobaculum saburreum</name>
    <dbReference type="NCBI Taxonomy" id="467210"/>
    <lineage>
        <taxon>Bacteria</taxon>
        <taxon>Bacillati</taxon>
        <taxon>Bacillota</taxon>
        <taxon>Clostridia</taxon>
        <taxon>Lachnospirales</taxon>
        <taxon>Lachnospiraceae</taxon>
        <taxon>Lachnoanaerobaculum</taxon>
    </lineage>
</organism>
<reference evidence="9" key="1">
    <citation type="submission" date="2016-01" db="EMBL/GenBank/DDBJ databases">
        <authorList>
            <person name="Mitreva M."/>
            <person name="Pepin K.H."/>
            <person name="Mihindukulasuriya K.A."/>
            <person name="Fulton R."/>
            <person name="Fronick C."/>
            <person name="O'Laughlin M."/>
            <person name="Miner T."/>
            <person name="Herter B."/>
            <person name="Rosa B.A."/>
            <person name="Cordes M."/>
            <person name="Tomlinson C."/>
            <person name="Wollam A."/>
            <person name="Palsikar V.B."/>
            <person name="Mardis E.R."/>
            <person name="Wilson R.K."/>
        </authorList>
    </citation>
    <scope>NUCLEOTIDE SEQUENCE [LARGE SCALE GENOMIC DNA]</scope>
    <source>
        <strain evidence="9">DNF00896</strain>
    </source>
</reference>
<comment type="caution">
    <text evidence="8">The sequence shown here is derived from an EMBL/GenBank/DDBJ whole genome shotgun (WGS) entry which is preliminary data.</text>
</comment>
<evidence type="ECO:0000259" key="7">
    <source>
        <dbReference type="Pfam" id="PF00266"/>
    </source>
</evidence>
<evidence type="ECO:0000256" key="1">
    <source>
        <dbReference type="ARBA" id="ARBA00001933"/>
    </source>
</evidence>
<dbReference type="Proteomes" id="UP000070394">
    <property type="component" value="Unassembled WGS sequence"/>
</dbReference>
<dbReference type="EC" id="2.8.1.7" evidence="3"/>
<dbReference type="Gene3D" id="3.40.640.10">
    <property type="entry name" value="Type I PLP-dependent aspartate aminotransferase-like (Major domain)"/>
    <property type="match status" value="1"/>
</dbReference>